<evidence type="ECO:0000256" key="1">
    <source>
        <dbReference type="SAM" id="Coils"/>
    </source>
</evidence>
<reference evidence="2 3" key="1">
    <citation type="submission" date="2019-10" db="EMBL/GenBank/DDBJ databases">
        <title>Genomic and transcriptomic insights into the perfect genentic adaptation of a filamentous nitrogen-fixing cyanobacterium to rice fields.</title>
        <authorList>
            <person name="Chen Z."/>
        </authorList>
    </citation>
    <scope>NUCLEOTIDE SEQUENCE [LARGE SCALE GENOMIC DNA]</scope>
    <source>
        <strain evidence="2">CCNUC1</strain>
    </source>
</reference>
<dbReference type="InterPro" id="IPR046229">
    <property type="entry name" value="TnpC-like"/>
</dbReference>
<keyword evidence="3" id="KW-1185">Reference proteome</keyword>
<evidence type="ECO:0000313" key="3">
    <source>
        <dbReference type="Proteomes" id="UP000326678"/>
    </source>
</evidence>
<keyword evidence="1" id="KW-0175">Coiled coil</keyword>
<dbReference type="KEGG" id="nsh:GXM_09541"/>
<sequence length="322" mass="37499">MSKDSRIATLNTVAESRKQDCLERTEKAISKLLKNHEKISFRSIARVACVSVSYLYKYPEIKERIQNLRQQQTKGIVQPPKYQTASEKSKQAIIEQFRNRIKILERERQEQVKQIQALTGRLYEVGQNQDLIERFKAENSRLNEENKQLHLLLNSIRSDSQLQINNMTQINSLELETNHHSHGIISDDLSQIISEIGIKLNKDLTQLIKSKSELEVNNALLVVKESLVLGNVRSKAGLFRKALENNWQPDESDQERKINTIKSAFSLWYDIAYSYGIVIGYREEEGTIMVQENTGKWNNFDDFSAKWTLEYLKRWQSSNKKH</sequence>
<protein>
    <recommendedName>
        <fullName evidence="4">Transposase</fullName>
    </recommendedName>
</protein>
<organism evidence="2 3">
    <name type="scientific">Nostoc sphaeroides CCNUC1</name>
    <dbReference type="NCBI Taxonomy" id="2653204"/>
    <lineage>
        <taxon>Bacteria</taxon>
        <taxon>Bacillati</taxon>
        <taxon>Cyanobacteriota</taxon>
        <taxon>Cyanophyceae</taxon>
        <taxon>Nostocales</taxon>
        <taxon>Nostocaceae</taxon>
        <taxon>Nostoc</taxon>
    </lineage>
</organism>
<dbReference type="RefSeq" id="WP_152592283.1">
    <property type="nucleotide sequence ID" value="NZ_CP045227.1"/>
</dbReference>
<proteinExistence type="predicted"/>
<dbReference type="Proteomes" id="UP000326678">
    <property type="component" value="Chromosome Gxm2"/>
</dbReference>
<accession>A0A5P8WGS9</accession>
<dbReference type="AlphaFoldDB" id="A0A5P8WGS9"/>
<evidence type="ECO:0000313" key="2">
    <source>
        <dbReference type="EMBL" id="QFS52047.1"/>
    </source>
</evidence>
<evidence type="ECO:0008006" key="4">
    <source>
        <dbReference type="Google" id="ProtNLM"/>
    </source>
</evidence>
<name>A0A5P8WGS9_9NOSO</name>
<gene>
    <name evidence="2" type="ORF">GXM_09541</name>
</gene>
<dbReference type="Pfam" id="PF19776">
    <property type="entry name" value="DUF6262"/>
    <property type="match status" value="1"/>
</dbReference>
<dbReference type="EMBL" id="CP045227">
    <property type="protein sequence ID" value="QFS52047.1"/>
    <property type="molecule type" value="Genomic_DNA"/>
</dbReference>
<feature type="coiled-coil region" evidence="1">
    <location>
        <begin position="87"/>
        <end position="152"/>
    </location>
</feature>